<proteinExistence type="predicted"/>
<evidence type="ECO:0000313" key="1">
    <source>
        <dbReference type="EMBL" id="PJE57446.1"/>
    </source>
</evidence>
<comment type="caution">
    <text evidence="1">The sequence shown here is derived from an EMBL/GenBank/DDBJ whole genome shotgun (WGS) entry which is preliminary data.</text>
</comment>
<sequence length="75" mass="8522">MSNRTLGDIIFSFLNVFGSRFHLDGTFLTFASVKPGLRPGKRYRARYLEKENGFLKAELLGNNDEPQCLIIIEAN</sequence>
<reference evidence="2" key="1">
    <citation type="submission" date="2017-09" db="EMBL/GenBank/DDBJ databases">
        <title>Depth-based differentiation of microbial function through sediment-hosted aquifers and enrichment of novel symbionts in the deep terrestrial subsurface.</title>
        <authorList>
            <person name="Probst A.J."/>
            <person name="Ladd B."/>
            <person name="Jarett J.K."/>
            <person name="Geller-Mcgrath D.E."/>
            <person name="Sieber C.M.K."/>
            <person name="Emerson J.B."/>
            <person name="Anantharaman K."/>
            <person name="Thomas B.C."/>
            <person name="Malmstrom R."/>
            <person name="Stieglmeier M."/>
            <person name="Klingl A."/>
            <person name="Woyke T."/>
            <person name="Ryan C.M."/>
            <person name="Banfield J.F."/>
        </authorList>
    </citation>
    <scope>NUCLEOTIDE SEQUENCE [LARGE SCALE GENOMIC DNA]</scope>
</reference>
<evidence type="ECO:0000313" key="2">
    <source>
        <dbReference type="Proteomes" id="UP000231648"/>
    </source>
</evidence>
<dbReference type="EMBL" id="PFDX01000023">
    <property type="protein sequence ID" value="PJE57446.1"/>
    <property type="molecule type" value="Genomic_DNA"/>
</dbReference>
<dbReference type="Proteomes" id="UP000231648">
    <property type="component" value="Unassembled WGS sequence"/>
</dbReference>
<protein>
    <submittedName>
        <fullName evidence="1">Uncharacterized protein</fullName>
    </submittedName>
</protein>
<accession>A0A2M8KC15</accession>
<dbReference type="AlphaFoldDB" id="A0A2M8KC15"/>
<organism evidence="1 2">
    <name type="scientific">Candidatus Portnoybacteria bacterium CG10_big_fil_rev_8_21_14_0_10_38_18</name>
    <dbReference type="NCBI Taxonomy" id="1974813"/>
    <lineage>
        <taxon>Bacteria</taxon>
        <taxon>Candidatus Portnoyibacteriota</taxon>
    </lineage>
</organism>
<name>A0A2M8KC15_9BACT</name>
<gene>
    <name evidence="1" type="ORF">COU82_01960</name>
</gene>